<protein>
    <submittedName>
        <fullName evidence="1">Uncharacterized protein</fullName>
    </submittedName>
</protein>
<gene>
    <name evidence="1" type="ORF">TM448A06701_0004</name>
    <name evidence="2" type="ORF">TM448B04599_0006</name>
</gene>
<accession>A0A6H2A4E9</accession>
<dbReference type="EMBL" id="MT145094">
    <property type="protein sequence ID" value="QJI03509.1"/>
    <property type="molecule type" value="Genomic_DNA"/>
</dbReference>
<proteinExistence type="predicted"/>
<sequence length="134" mass="14554">MTKPAFHDRLFLLALVAIFSLMCFLSCAPVESDPTDVRLRIEVVQPGLLEWDSTYMDWGSVARSEFVEMRNTVRNVGQTPASGTVSLASAAEVVFTITQGAGPFTLQPGDSLVVEVLGGSHTTGIYDYPEGLRK</sequence>
<reference evidence="1" key="1">
    <citation type="submission" date="2020-03" db="EMBL/GenBank/DDBJ databases">
        <title>The deep terrestrial virosphere.</title>
        <authorList>
            <person name="Holmfeldt K."/>
            <person name="Nilsson E."/>
            <person name="Simone D."/>
            <person name="Lopez-Fernandez M."/>
            <person name="Wu X."/>
            <person name="de Brujin I."/>
            <person name="Lundin D."/>
            <person name="Andersson A."/>
            <person name="Bertilsson S."/>
            <person name="Dopson M."/>
        </authorList>
    </citation>
    <scope>NUCLEOTIDE SEQUENCE</scope>
    <source>
        <strain evidence="1">TM448A06701</strain>
        <strain evidence="2">TM448B04599</strain>
    </source>
</reference>
<evidence type="ECO:0000313" key="1">
    <source>
        <dbReference type="EMBL" id="QJA55076.1"/>
    </source>
</evidence>
<name>A0A6H2A4E9_9ZZZZ</name>
<dbReference type="AlphaFoldDB" id="A0A6H2A4E9"/>
<evidence type="ECO:0000313" key="2">
    <source>
        <dbReference type="EMBL" id="QJI03509.1"/>
    </source>
</evidence>
<dbReference type="EMBL" id="MT144565">
    <property type="protein sequence ID" value="QJA55076.1"/>
    <property type="molecule type" value="Genomic_DNA"/>
</dbReference>
<organism evidence="1">
    <name type="scientific">viral metagenome</name>
    <dbReference type="NCBI Taxonomy" id="1070528"/>
    <lineage>
        <taxon>unclassified sequences</taxon>
        <taxon>metagenomes</taxon>
        <taxon>organismal metagenomes</taxon>
    </lineage>
</organism>